<dbReference type="Gramene" id="Pp3c2_31100V3.2">
    <property type="protein sequence ID" value="Pp3c2_31100V3.2"/>
    <property type="gene ID" value="Pp3c2_31100"/>
</dbReference>
<dbReference type="EnsemblPlants" id="Pp3c2_31100V3.2">
    <property type="protein sequence ID" value="Pp3c2_31100V3.2"/>
    <property type="gene ID" value="Pp3c2_31100"/>
</dbReference>
<accession>A0A7I4D2M9</accession>
<evidence type="ECO:0000313" key="2">
    <source>
        <dbReference type="Proteomes" id="UP000006727"/>
    </source>
</evidence>
<protein>
    <submittedName>
        <fullName evidence="1">Uncharacterized protein</fullName>
    </submittedName>
</protein>
<name>A0A7I4D2M9_PHYPA</name>
<sequence>MREVFEVFWGRTEMVDAERRLLTNALMDSDK</sequence>
<reference evidence="1 2" key="1">
    <citation type="journal article" date="2008" name="Science">
        <title>The Physcomitrella genome reveals evolutionary insights into the conquest of land by plants.</title>
        <authorList>
            <person name="Rensing S."/>
            <person name="Lang D."/>
            <person name="Zimmer A."/>
            <person name="Terry A."/>
            <person name="Salamov A."/>
            <person name="Shapiro H."/>
            <person name="Nishiyama T."/>
            <person name="Perroud P.-F."/>
            <person name="Lindquist E."/>
            <person name="Kamisugi Y."/>
            <person name="Tanahashi T."/>
            <person name="Sakakibara K."/>
            <person name="Fujita T."/>
            <person name="Oishi K."/>
            <person name="Shin-I T."/>
            <person name="Kuroki Y."/>
            <person name="Toyoda A."/>
            <person name="Suzuki Y."/>
            <person name="Hashimoto A."/>
            <person name="Yamaguchi K."/>
            <person name="Sugano A."/>
            <person name="Kohara Y."/>
            <person name="Fujiyama A."/>
            <person name="Anterola A."/>
            <person name="Aoki S."/>
            <person name="Ashton N."/>
            <person name="Barbazuk W.B."/>
            <person name="Barker E."/>
            <person name="Bennetzen J."/>
            <person name="Bezanilla M."/>
            <person name="Blankenship R."/>
            <person name="Cho S.H."/>
            <person name="Dutcher S."/>
            <person name="Estelle M."/>
            <person name="Fawcett J.A."/>
            <person name="Gundlach H."/>
            <person name="Hanada K."/>
            <person name="Heyl A."/>
            <person name="Hicks K.A."/>
            <person name="Hugh J."/>
            <person name="Lohr M."/>
            <person name="Mayer K."/>
            <person name="Melkozernov A."/>
            <person name="Murata T."/>
            <person name="Nelson D."/>
            <person name="Pils B."/>
            <person name="Prigge M."/>
            <person name="Reiss B."/>
            <person name="Renner T."/>
            <person name="Rombauts S."/>
            <person name="Rushton P."/>
            <person name="Sanderfoot A."/>
            <person name="Schween G."/>
            <person name="Shiu S.-H."/>
            <person name="Stueber K."/>
            <person name="Theodoulou F.L."/>
            <person name="Tu H."/>
            <person name="Van de Peer Y."/>
            <person name="Verrier P.J."/>
            <person name="Waters E."/>
            <person name="Wood A."/>
            <person name="Yang L."/>
            <person name="Cove D."/>
            <person name="Cuming A."/>
            <person name="Hasebe M."/>
            <person name="Lucas S."/>
            <person name="Mishler D.B."/>
            <person name="Reski R."/>
            <person name="Grigoriev I."/>
            <person name="Quatrano R.S."/>
            <person name="Boore J.L."/>
        </authorList>
    </citation>
    <scope>NUCLEOTIDE SEQUENCE [LARGE SCALE GENOMIC DNA]</scope>
    <source>
        <strain evidence="1 2">cv. Gransden 2004</strain>
    </source>
</reference>
<evidence type="ECO:0000313" key="1">
    <source>
        <dbReference type="EnsemblPlants" id="Pp3c2_31100V3.2"/>
    </source>
</evidence>
<dbReference type="Proteomes" id="UP000006727">
    <property type="component" value="Chromosome 2"/>
</dbReference>
<organism evidence="1 2">
    <name type="scientific">Physcomitrium patens</name>
    <name type="common">Spreading-leaved earth moss</name>
    <name type="synonym">Physcomitrella patens</name>
    <dbReference type="NCBI Taxonomy" id="3218"/>
    <lineage>
        <taxon>Eukaryota</taxon>
        <taxon>Viridiplantae</taxon>
        <taxon>Streptophyta</taxon>
        <taxon>Embryophyta</taxon>
        <taxon>Bryophyta</taxon>
        <taxon>Bryophytina</taxon>
        <taxon>Bryopsida</taxon>
        <taxon>Funariidae</taxon>
        <taxon>Funariales</taxon>
        <taxon>Funariaceae</taxon>
        <taxon>Physcomitrium</taxon>
    </lineage>
</organism>
<reference evidence="1 2" key="2">
    <citation type="journal article" date="2018" name="Plant J.">
        <title>The Physcomitrella patens chromosome-scale assembly reveals moss genome structure and evolution.</title>
        <authorList>
            <person name="Lang D."/>
            <person name="Ullrich K.K."/>
            <person name="Murat F."/>
            <person name="Fuchs J."/>
            <person name="Jenkins J."/>
            <person name="Haas F.B."/>
            <person name="Piednoel M."/>
            <person name="Gundlach H."/>
            <person name="Van Bel M."/>
            <person name="Meyberg R."/>
            <person name="Vives C."/>
            <person name="Morata J."/>
            <person name="Symeonidi A."/>
            <person name="Hiss M."/>
            <person name="Muchero W."/>
            <person name="Kamisugi Y."/>
            <person name="Saleh O."/>
            <person name="Blanc G."/>
            <person name="Decker E.L."/>
            <person name="van Gessel N."/>
            <person name="Grimwood J."/>
            <person name="Hayes R.D."/>
            <person name="Graham S.W."/>
            <person name="Gunter L.E."/>
            <person name="McDaniel S.F."/>
            <person name="Hoernstein S.N.W."/>
            <person name="Larsson A."/>
            <person name="Li F.W."/>
            <person name="Perroud P.F."/>
            <person name="Phillips J."/>
            <person name="Ranjan P."/>
            <person name="Rokshar D.S."/>
            <person name="Rothfels C.J."/>
            <person name="Schneider L."/>
            <person name="Shu S."/>
            <person name="Stevenson D.W."/>
            <person name="Thummler F."/>
            <person name="Tillich M."/>
            <person name="Villarreal Aguilar J.C."/>
            <person name="Widiez T."/>
            <person name="Wong G.K."/>
            <person name="Wymore A."/>
            <person name="Zhang Y."/>
            <person name="Zimmer A.D."/>
            <person name="Quatrano R.S."/>
            <person name="Mayer K.F.X."/>
            <person name="Goodstein D."/>
            <person name="Casacuberta J.M."/>
            <person name="Vandepoele K."/>
            <person name="Reski R."/>
            <person name="Cuming A.C."/>
            <person name="Tuskan G.A."/>
            <person name="Maumus F."/>
            <person name="Salse J."/>
            <person name="Schmutz J."/>
            <person name="Rensing S.A."/>
        </authorList>
    </citation>
    <scope>NUCLEOTIDE SEQUENCE [LARGE SCALE GENOMIC DNA]</scope>
    <source>
        <strain evidence="1 2">cv. Gransden 2004</strain>
    </source>
</reference>
<reference evidence="1" key="3">
    <citation type="submission" date="2020-12" db="UniProtKB">
        <authorList>
            <consortium name="EnsemblPlants"/>
        </authorList>
    </citation>
    <scope>IDENTIFICATION</scope>
</reference>
<dbReference type="EMBL" id="ABEU02000002">
    <property type="status" value="NOT_ANNOTATED_CDS"/>
    <property type="molecule type" value="Genomic_DNA"/>
</dbReference>
<keyword evidence="2" id="KW-1185">Reference proteome</keyword>
<proteinExistence type="predicted"/>
<dbReference type="AlphaFoldDB" id="A0A7I4D2M9"/>